<evidence type="ECO:0000313" key="2">
    <source>
        <dbReference type="EMBL" id="GIZ37382.1"/>
    </source>
</evidence>
<keyword evidence="3" id="KW-1185">Reference proteome</keyword>
<dbReference type="OrthoDB" id="3932237at2759"/>
<gene>
    <name evidence="2" type="ORF">CKM354_000082900</name>
</gene>
<dbReference type="Proteomes" id="UP000825890">
    <property type="component" value="Unassembled WGS sequence"/>
</dbReference>
<dbReference type="AlphaFoldDB" id="A0A9P3FBD0"/>
<comment type="caution">
    <text evidence="2">The sequence shown here is derived from an EMBL/GenBank/DDBJ whole genome shotgun (WGS) entry which is preliminary data.</text>
</comment>
<accession>A0A9P3FBD0</accession>
<proteinExistence type="predicted"/>
<reference evidence="2 3" key="1">
    <citation type="submission" date="2021-01" db="EMBL/GenBank/DDBJ databases">
        <title>Cercospora kikuchii MAFF 305040 whole genome shotgun sequence.</title>
        <authorList>
            <person name="Kashiwa T."/>
            <person name="Suzuki T."/>
        </authorList>
    </citation>
    <scope>NUCLEOTIDE SEQUENCE [LARGE SCALE GENOMIC DNA]</scope>
    <source>
        <strain evidence="2 3">MAFF 305040</strain>
    </source>
</reference>
<sequence length="231" mass="26415">MERRDSGLDVVQIAAKVLVPPATSTPPPQQPRHELTAAPAQSDASSTPTATCLLDRLPDELLLIIWEYAVIDSEPLFLNCPCDSSFGGWNDTYYAEREAWEEGDREPPWQPALTRVCRSIRCDALPMFFKCNTFRAGYCYECDTDIVVSWLRVIGKQNREMLKHFFFWDANPDHDKYSPKCLKKLKRSAVVRELGGRMDTTYTRDGCKHEVRFGDEQQELDGVADLFEEVL</sequence>
<dbReference type="InterPro" id="IPR038883">
    <property type="entry name" value="AN11006-like"/>
</dbReference>
<protein>
    <submittedName>
        <fullName evidence="2">Uncharacterized protein</fullName>
    </submittedName>
</protein>
<organism evidence="2 3">
    <name type="scientific">Cercospora kikuchii</name>
    <dbReference type="NCBI Taxonomy" id="84275"/>
    <lineage>
        <taxon>Eukaryota</taxon>
        <taxon>Fungi</taxon>
        <taxon>Dikarya</taxon>
        <taxon>Ascomycota</taxon>
        <taxon>Pezizomycotina</taxon>
        <taxon>Dothideomycetes</taxon>
        <taxon>Dothideomycetidae</taxon>
        <taxon>Mycosphaerellales</taxon>
        <taxon>Mycosphaerellaceae</taxon>
        <taxon>Cercospora</taxon>
    </lineage>
</organism>
<dbReference type="GeneID" id="68286404"/>
<dbReference type="RefSeq" id="XP_044651869.1">
    <property type="nucleotide sequence ID" value="XM_044795934.1"/>
</dbReference>
<dbReference type="EMBL" id="BOLY01000001">
    <property type="protein sequence ID" value="GIZ37382.1"/>
    <property type="molecule type" value="Genomic_DNA"/>
</dbReference>
<evidence type="ECO:0000256" key="1">
    <source>
        <dbReference type="SAM" id="MobiDB-lite"/>
    </source>
</evidence>
<evidence type="ECO:0000313" key="3">
    <source>
        <dbReference type="Proteomes" id="UP000825890"/>
    </source>
</evidence>
<dbReference type="PANTHER" id="PTHR42085">
    <property type="entry name" value="F-BOX DOMAIN-CONTAINING PROTEIN"/>
    <property type="match status" value="1"/>
</dbReference>
<feature type="region of interest" description="Disordered" evidence="1">
    <location>
        <begin position="18"/>
        <end position="46"/>
    </location>
</feature>
<dbReference type="PANTHER" id="PTHR42085:SF1">
    <property type="entry name" value="F-BOX DOMAIN-CONTAINING PROTEIN"/>
    <property type="match status" value="1"/>
</dbReference>
<name>A0A9P3FBD0_9PEZI</name>